<dbReference type="EMBL" id="JADBJN010000001">
    <property type="protein sequence ID" value="KAG5685098.1"/>
    <property type="molecule type" value="Genomic_DNA"/>
</dbReference>
<gene>
    <name evidence="3" type="ORF">PVAND_014299</name>
    <name evidence="2" type="ORF">PVAND_017600</name>
</gene>
<keyword evidence="4" id="KW-1185">Reference proteome</keyword>
<dbReference type="EMBL" id="JADBJN010000008">
    <property type="protein sequence ID" value="KAG5666265.1"/>
    <property type="molecule type" value="Genomic_DNA"/>
</dbReference>
<dbReference type="OrthoDB" id="8194095at2759"/>
<dbReference type="Proteomes" id="UP001107558">
    <property type="component" value="Chromosome 1"/>
</dbReference>
<name>A0A9J6B8R5_POLVA</name>
<evidence type="ECO:0000256" key="1">
    <source>
        <dbReference type="SAM" id="Phobius"/>
    </source>
</evidence>
<keyword evidence="1" id="KW-0472">Membrane</keyword>
<feature type="transmembrane region" description="Helical" evidence="1">
    <location>
        <begin position="20"/>
        <end position="46"/>
    </location>
</feature>
<protein>
    <submittedName>
        <fullName evidence="2">Uncharacterized protein</fullName>
    </submittedName>
</protein>
<accession>A0A9J6B8R5</accession>
<organism evidence="2 4">
    <name type="scientific">Polypedilum vanderplanki</name>
    <name type="common">Sleeping chironomid midge</name>
    <dbReference type="NCBI Taxonomy" id="319348"/>
    <lineage>
        <taxon>Eukaryota</taxon>
        <taxon>Metazoa</taxon>
        <taxon>Ecdysozoa</taxon>
        <taxon>Arthropoda</taxon>
        <taxon>Hexapoda</taxon>
        <taxon>Insecta</taxon>
        <taxon>Pterygota</taxon>
        <taxon>Neoptera</taxon>
        <taxon>Endopterygota</taxon>
        <taxon>Diptera</taxon>
        <taxon>Nematocera</taxon>
        <taxon>Chironomoidea</taxon>
        <taxon>Chironomidae</taxon>
        <taxon>Chironominae</taxon>
        <taxon>Polypedilum</taxon>
        <taxon>Polypedilum</taxon>
    </lineage>
</organism>
<evidence type="ECO:0000313" key="4">
    <source>
        <dbReference type="Proteomes" id="UP001107558"/>
    </source>
</evidence>
<evidence type="ECO:0000313" key="2">
    <source>
        <dbReference type="EMBL" id="KAG5666265.1"/>
    </source>
</evidence>
<sequence>MISDKTEVMTKNSEARETKWSYYYMGLWTWHLPLWFLLYFVFYLVFCTIRSIYKHKFLDADEYGRSVVMDDNYMNNLTYFVLNGIEKFENKFLSDYEYF</sequence>
<evidence type="ECO:0000313" key="3">
    <source>
        <dbReference type="EMBL" id="KAG5685098.1"/>
    </source>
</evidence>
<keyword evidence="1" id="KW-0812">Transmembrane</keyword>
<proteinExistence type="predicted"/>
<keyword evidence="1" id="KW-1133">Transmembrane helix</keyword>
<comment type="caution">
    <text evidence="2">The sequence shown here is derived from an EMBL/GenBank/DDBJ whole genome shotgun (WGS) entry which is preliminary data.</text>
</comment>
<reference evidence="2" key="1">
    <citation type="submission" date="2021-03" db="EMBL/GenBank/DDBJ databases">
        <title>Chromosome level genome of the anhydrobiotic midge Polypedilum vanderplanki.</title>
        <authorList>
            <person name="Yoshida Y."/>
            <person name="Kikawada T."/>
            <person name="Gusev O."/>
        </authorList>
    </citation>
    <scope>NUCLEOTIDE SEQUENCE</scope>
    <source>
        <strain evidence="2">NIAS01</strain>
        <tissue evidence="2">Whole body or cell culture</tissue>
    </source>
</reference>
<dbReference type="AlphaFoldDB" id="A0A9J6B8R5"/>